<protein>
    <recommendedName>
        <fullName evidence="18">EGF-like domain-containing protein</fullName>
    </recommendedName>
</protein>
<comment type="caution">
    <text evidence="19">The sequence shown here is derived from an EMBL/GenBank/DDBJ whole genome shotgun (WGS) entry which is preliminary data.</text>
</comment>
<evidence type="ECO:0000256" key="10">
    <source>
        <dbReference type="ARBA" id="ARBA00023180"/>
    </source>
</evidence>
<feature type="transmembrane region" description="Helical" evidence="16">
    <location>
        <begin position="423"/>
        <end position="447"/>
    </location>
</feature>
<dbReference type="Pfam" id="PF02225">
    <property type="entry name" value="PA"/>
    <property type="match status" value="1"/>
</dbReference>
<keyword evidence="6" id="KW-0106">Calcium</keyword>
<reference evidence="19" key="1">
    <citation type="journal article" date="2019" name="Plant J.">
        <title>Chlorella vulgaris genome assembly and annotation reveals the molecular basis for metabolic acclimation to high light conditions.</title>
        <authorList>
            <person name="Cecchin M."/>
            <person name="Marcolungo L."/>
            <person name="Rossato M."/>
            <person name="Girolomoni L."/>
            <person name="Cosentino E."/>
            <person name="Cuine S."/>
            <person name="Li-Beisson Y."/>
            <person name="Delledonne M."/>
            <person name="Ballottari M."/>
        </authorList>
    </citation>
    <scope>NUCLEOTIDE SEQUENCE</scope>
    <source>
        <strain evidence="19">211/11P</strain>
    </source>
</reference>
<evidence type="ECO:0000256" key="2">
    <source>
        <dbReference type="ARBA" id="ARBA00022536"/>
    </source>
</evidence>
<dbReference type="InterPro" id="IPR003137">
    <property type="entry name" value="PA_domain"/>
</dbReference>
<dbReference type="SMART" id="SM00179">
    <property type="entry name" value="EGF_CA"/>
    <property type="match status" value="2"/>
</dbReference>
<dbReference type="PANTHER" id="PTHR22702:SF1">
    <property type="entry name" value="PROTEASE-ASSOCIATED DOMAIN-CONTAINING PROTEIN 1"/>
    <property type="match status" value="1"/>
</dbReference>
<evidence type="ECO:0000259" key="18">
    <source>
        <dbReference type="PROSITE" id="PS50026"/>
    </source>
</evidence>
<evidence type="ECO:0000256" key="15">
    <source>
        <dbReference type="SAM" id="MobiDB-lite"/>
    </source>
</evidence>
<dbReference type="InterPro" id="IPR026823">
    <property type="entry name" value="cEGF"/>
</dbReference>
<evidence type="ECO:0000256" key="8">
    <source>
        <dbReference type="ARBA" id="ARBA00023136"/>
    </source>
</evidence>
<evidence type="ECO:0000256" key="7">
    <source>
        <dbReference type="ARBA" id="ARBA00022989"/>
    </source>
</evidence>
<evidence type="ECO:0000313" key="20">
    <source>
        <dbReference type="Proteomes" id="UP001055712"/>
    </source>
</evidence>
<sequence>MRQASTAALLAASLLALSLLAAPAAARGASFVVEKGSMRIRHPAIAGSIDTAVGDFGVPLYGGTLSGAVVFDSSNAQGCREFAPPLAPLPSGLPIVLLVDRGDCFFVEKARYAQRAGASALLITDHTEEPLLTMAVPEDRPEVAALVPEIQIPVLLVTKGTGDKIKAALQGGGSGGGAPAEVQVVEQNKRHLCAYQVLNQSQQEPWQWWDYAAGFAASCTMAAGRYNTACAEEVLRAKGVDVTAVNACMGPSNTDTTHPLMEAQRTKQLDEEHSGRGRVLLLPTLVINTDQYRGSLTAPAVLRALCSGYAEGTEPSVCLAGGLNVDDCSSGADGCWRGGTDRHLSACVDTFRGYVCRCPPGYEGDGRDCADVDECALKIDGYDQICVNTPASYRCECHKGYTLHGGQGAPGMCLPNSLSPSRLPAWLIAMLIVASVVAVSVAGLFVYRWKLRREMQLEIRSIMREYLPVSGTDADRAEAAALREALLPRSDASPSASGSKAKERGRGGSGTARAGMGGGEEEGSLNNMAGGADVEAGGTGGTALPLTPDGGSWAARRLTSPPALTELTDVSSPLHPRRL</sequence>
<dbReference type="GO" id="GO:0030665">
    <property type="term" value="C:clathrin-coated vesicle membrane"/>
    <property type="evidence" value="ECO:0007669"/>
    <property type="project" value="UniProtKB-SubCell"/>
</dbReference>
<dbReference type="SMART" id="SM00181">
    <property type="entry name" value="EGF"/>
    <property type="match status" value="2"/>
</dbReference>
<dbReference type="PROSITE" id="PS01186">
    <property type="entry name" value="EGF_2"/>
    <property type="match status" value="1"/>
</dbReference>
<keyword evidence="9" id="KW-1015">Disulfide bond</keyword>
<keyword evidence="20" id="KW-1185">Reference proteome</keyword>
<feature type="region of interest" description="Disordered" evidence="15">
    <location>
        <begin position="485"/>
        <end position="579"/>
    </location>
</feature>
<name>A0A9D4TJS6_CHLVU</name>
<dbReference type="InterPro" id="IPR046450">
    <property type="entry name" value="PA_dom_sf"/>
</dbReference>
<dbReference type="SUPFAM" id="SSF52025">
    <property type="entry name" value="PA domain"/>
    <property type="match status" value="1"/>
</dbReference>
<evidence type="ECO:0000256" key="4">
    <source>
        <dbReference type="ARBA" id="ARBA00022729"/>
    </source>
</evidence>
<keyword evidence="11" id="KW-0968">Cytoplasmic vesicle</keyword>
<evidence type="ECO:0000256" key="6">
    <source>
        <dbReference type="ARBA" id="ARBA00022837"/>
    </source>
</evidence>
<dbReference type="Gene3D" id="2.10.25.10">
    <property type="entry name" value="Laminin"/>
    <property type="match status" value="2"/>
</dbReference>
<keyword evidence="5" id="KW-0677">Repeat</keyword>
<evidence type="ECO:0000256" key="9">
    <source>
        <dbReference type="ARBA" id="ARBA00023157"/>
    </source>
</evidence>
<proteinExistence type="predicted"/>
<keyword evidence="7 16" id="KW-1133">Transmembrane helix</keyword>
<keyword evidence="4 17" id="KW-0732">Signal</keyword>
<feature type="compositionally biased region" description="Gly residues" evidence="15">
    <location>
        <begin position="507"/>
        <end position="518"/>
    </location>
</feature>
<keyword evidence="8 16" id="KW-0472">Membrane</keyword>
<feature type="signal peptide" evidence="17">
    <location>
        <begin position="1"/>
        <end position="26"/>
    </location>
</feature>
<dbReference type="Gene3D" id="3.50.30.30">
    <property type="match status" value="1"/>
</dbReference>
<evidence type="ECO:0000256" key="14">
    <source>
        <dbReference type="PROSITE-ProRule" id="PRU00076"/>
    </source>
</evidence>
<feature type="domain" description="EGF-like" evidence="18">
    <location>
        <begin position="324"/>
        <end position="370"/>
    </location>
</feature>
<evidence type="ECO:0000256" key="17">
    <source>
        <dbReference type="SAM" id="SignalP"/>
    </source>
</evidence>
<dbReference type="GO" id="GO:0000139">
    <property type="term" value="C:Golgi membrane"/>
    <property type="evidence" value="ECO:0007669"/>
    <property type="project" value="UniProtKB-SubCell"/>
</dbReference>
<evidence type="ECO:0000256" key="13">
    <source>
        <dbReference type="ARBA" id="ARBA00043947"/>
    </source>
</evidence>
<organism evidence="19 20">
    <name type="scientific">Chlorella vulgaris</name>
    <name type="common">Green alga</name>
    <dbReference type="NCBI Taxonomy" id="3077"/>
    <lineage>
        <taxon>Eukaryota</taxon>
        <taxon>Viridiplantae</taxon>
        <taxon>Chlorophyta</taxon>
        <taxon>core chlorophytes</taxon>
        <taxon>Trebouxiophyceae</taxon>
        <taxon>Chlorellales</taxon>
        <taxon>Chlorellaceae</taxon>
        <taxon>Chlorella clade</taxon>
        <taxon>Chlorella</taxon>
    </lineage>
</organism>
<keyword evidence="10" id="KW-0325">Glycoprotein</keyword>
<dbReference type="PROSITE" id="PS50026">
    <property type="entry name" value="EGF_3"/>
    <property type="match status" value="2"/>
</dbReference>
<accession>A0A9D4TJS6</accession>
<dbReference type="PANTHER" id="PTHR22702">
    <property type="entry name" value="PROTEASE-ASSOCIATED DOMAIN-CONTAINING PROTEIN"/>
    <property type="match status" value="1"/>
</dbReference>
<dbReference type="InterPro" id="IPR000742">
    <property type="entry name" value="EGF"/>
</dbReference>
<dbReference type="Proteomes" id="UP001055712">
    <property type="component" value="Unassembled WGS sequence"/>
</dbReference>
<dbReference type="CDD" id="cd00054">
    <property type="entry name" value="EGF_CA"/>
    <property type="match status" value="2"/>
</dbReference>
<evidence type="ECO:0000256" key="12">
    <source>
        <dbReference type="ARBA" id="ARBA00029430"/>
    </source>
</evidence>
<dbReference type="Pfam" id="PF25011">
    <property type="entry name" value="VSR_TRX"/>
    <property type="match status" value="1"/>
</dbReference>
<dbReference type="InterPro" id="IPR056858">
    <property type="entry name" value="VSR_TRX"/>
</dbReference>
<dbReference type="EMBL" id="SIDB01000010">
    <property type="protein sequence ID" value="KAI3427246.1"/>
    <property type="molecule type" value="Genomic_DNA"/>
</dbReference>
<reference evidence="19" key="2">
    <citation type="submission" date="2020-11" db="EMBL/GenBank/DDBJ databases">
        <authorList>
            <person name="Cecchin M."/>
            <person name="Marcolungo L."/>
            <person name="Rossato M."/>
            <person name="Girolomoni L."/>
            <person name="Cosentino E."/>
            <person name="Cuine S."/>
            <person name="Li-Beisson Y."/>
            <person name="Delledonne M."/>
            <person name="Ballottari M."/>
        </authorList>
    </citation>
    <scope>NUCLEOTIDE SEQUENCE</scope>
    <source>
        <strain evidence="19">211/11P</strain>
        <tissue evidence="19">Whole cell</tissue>
    </source>
</reference>
<dbReference type="PROSITE" id="PS00010">
    <property type="entry name" value="ASX_HYDROXYL"/>
    <property type="match status" value="2"/>
</dbReference>
<gene>
    <name evidence="19" type="ORF">D9Q98_007180</name>
</gene>
<dbReference type="SUPFAM" id="SSF57196">
    <property type="entry name" value="EGF/Laminin"/>
    <property type="match status" value="2"/>
</dbReference>
<keyword evidence="3 16" id="KW-0812">Transmembrane</keyword>
<dbReference type="InterPro" id="IPR001881">
    <property type="entry name" value="EGF-like_Ca-bd_dom"/>
</dbReference>
<evidence type="ECO:0000256" key="5">
    <source>
        <dbReference type="ARBA" id="ARBA00022737"/>
    </source>
</evidence>
<evidence type="ECO:0000256" key="3">
    <source>
        <dbReference type="ARBA" id="ARBA00022692"/>
    </source>
</evidence>
<evidence type="ECO:0000256" key="11">
    <source>
        <dbReference type="ARBA" id="ARBA00023329"/>
    </source>
</evidence>
<evidence type="ECO:0000256" key="16">
    <source>
        <dbReference type="SAM" id="Phobius"/>
    </source>
</evidence>
<dbReference type="AlphaFoldDB" id="A0A9D4TJS6"/>
<evidence type="ECO:0000313" key="19">
    <source>
        <dbReference type="EMBL" id="KAI3427246.1"/>
    </source>
</evidence>
<dbReference type="Pfam" id="PF12662">
    <property type="entry name" value="cEGF"/>
    <property type="match status" value="1"/>
</dbReference>
<dbReference type="OrthoDB" id="10045365at2759"/>
<feature type="domain" description="EGF-like" evidence="18">
    <location>
        <begin position="371"/>
        <end position="407"/>
    </location>
</feature>
<feature type="chain" id="PRO_5038607577" description="EGF-like domain-containing protein" evidence="17">
    <location>
        <begin position="27"/>
        <end position="579"/>
    </location>
</feature>
<dbReference type="GO" id="GO:0005509">
    <property type="term" value="F:calcium ion binding"/>
    <property type="evidence" value="ECO:0007669"/>
    <property type="project" value="InterPro"/>
</dbReference>
<dbReference type="InterPro" id="IPR000152">
    <property type="entry name" value="EGF-type_Asp/Asn_hydroxyl_site"/>
</dbReference>
<comment type="subcellular location">
    <subcellularLocation>
        <location evidence="12">Cytoplasmic vesicle</location>
        <location evidence="12">Clathrin-coated vesicle membrane</location>
        <topology evidence="12">Single-pass type I membrane protein</topology>
    </subcellularLocation>
    <subcellularLocation>
        <location evidence="1">Golgi apparatus membrane</location>
        <topology evidence="1">Single-pass type I membrane protein</topology>
    </subcellularLocation>
    <subcellularLocation>
        <location evidence="13">Prevacuolar compartment membrane</location>
        <topology evidence="13">Single-pass type I membrane protein</topology>
    </subcellularLocation>
</comment>
<evidence type="ECO:0000256" key="1">
    <source>
        <dbReference type="ARBA" id="ARBA00004614"/>
    </source>
</evidence>
<feature type="compositionally biased region" description="Low complexity" evidence="15">
    <location>
        <begin position="529"/>
        <end position="551"/>
    </location>
</feature>
<keyword evidence="2 14" id="KW-0245">EGF-like domain</keyword>
<comment type="caution">
    <text evidence="14">Lacks conserved residue(s) required for the propagation of feature annotation.</text>
</comment>